<evidence type="ECO:0000313" key="3">
    <source>
        <dbReference type="RefSeq" id="XP_032830447.1"/>
    </source>
</evidence>
<feature type="compositionally biased region" description="Low complexity" evidence="1">
    <location>
        <begin position="216"/>
        <end position="233"/>
    </location>
</feature>
<organism evidence="2 3">
    <name type="scientific">Petromyzon marinus</name>
    <name type="common">Sea lamprey</name>
    <dbReference type="NCBI Taxonomy" id="7757"/>
    <lineage>
        <taxon>Eukaryota</taxon>
        <taxon>Metazoa</taxon>
        <taxon>Chordata</taxon>
        <taxon>Craniata</taxon>
        <taxon>Vertebrata</taxon>
        <taxon>Cyclostomata</taxon>
        <taxon>Hyperoartia</taxon>
        <taxon>Petromyzontiformes</taxon>
        <taxon>Petromyzontidae</taxon>
        <taxon>Petromyzon</taxon>
    </lineage>
</organism>
<keyword evidence="2" id="KW-1185">Reference proteome</keyword>
<reference evidence="3" key="1">
    <citation type="submission" date="2025-08" db="UniProtKB">
        <authorList>
            <consortium name="RefSeq"/>
        </authorList>
    </citation>
    <scope>IDENTIFICATION</scope>
    <source>
        <tissue evidence="3">Sperm</tissue>
    </source>
</reference>
<feature type="compositionally biased region" description="Basic residues" evidence="1">
    <location>
        <begin position="1"/>
        <end position="10"/>
    </location>
</feature>
<accession>A0AAJ7U8Y8</accession>
<dbReference type="RefSeq" id="XP_032830447.1">
    <property type="nucleotide sequence ID" value="XM_032974556.1"/>
</dbReference>
<dbReference type="AlphaFoldDB" id="A0AAJ7U8Y8"/>
<name>A0AAJ7U8Y8_PETMA</name>
<evidence type="ECO:0000256" key="1">
    <source>
        <dbReference type="SAM" id="MobiDB-lite"/>
    </source>
</evidence>
<dbReference type="KEGG" id="pmrn:116954110"/>
<feature type="region of interest" description="Disordered" evidence="1">
    <location>
        <begin position="205"/>
        <end position="281"/>
    </location>
</feature>
<dbReference type="Proteomes" id="UP001318040">
    <property type="component" value="Chromosome 54"/>
</dbReference>
<gene>
    <name evidence="3" type="primary">LOC116954110</name>
</gene>
<feature type="compositionally biased region" description="Basic and acidic residues" evidence="1">
    <location>
        <begin position="21"/>
        <end position="34"/>
    </location>
</feature>
<feature type="region of interest" description="Disordered" evidence="1">
    <location>
        <begin position="1"/>
        <end position="71"/>
    </location>
</feature>
<sequence length="403" mass="45021">MRPRCTKSHHSSTPQVCWPSLRRDSSTPSEDHHHSGFTHSGKSSAGIASERGRLPPPPEGSVVRTSLASSAPQALDSFLRRSRRVSGHECAASSTSTNVQERACAETYGRSASQDVDEDLYEEVQLAPLISRSSSFVMRDTSPSIARSQSLERLREMMDSFDNVGKMKRYFERRSESVANAERRQHQCDDRDLHRDRHRRHHYGCHQHQLDDDCSGGDPSASADSSSLSSFSDVYGKGSTRSEQRRRSRGVAGADSPVEERSLKSPYFLGGEDNSPARWDPELEGRFTWNARETSPDEFLQFRPHDPVSSGPKGSKGNRCSTLQDSGPHRDSSPARCSPRRGRSSSRRDERHGCSSKKFDIRSEVGTFTLIVCLGKAMLSLKTRFQESPLQYFFLVGGDDCYV</sequence>
<proteinExistence type="predicted"/>
<evidence type="ECO:0000313" key="2">
    <source>
        <dbReference type="Proteomes" id="UP001318040"/>
    </source>
</evidence>
<feature type="region of interest" description="Disordered" evidence="1">
    <location>
        <begin position="298"/>
        <end position="353"/>
    </location>
</feature>
<protein>
    <submittedName>
        <fullName evidence="3">Uncharacterized protein LOC116954110</fullName>
    </submittedName>
</protein>